<dbReference type="SUPFAM" id="SSF53098">
    <property type="entry name" value="Ribonuclease H-like"/>
    <property type="match status" value="1"/>
</dbReference>
<dbReference type="Proteomes" id="UP000503129">
    <property type="component" value="Chromosome"/>
</dbReference>
<keyword evidence="3" id="KW-1185">Reference proteome</keyword>
<dbReference type="InterPro" id="IPR038717">
    <property type="entry name" value="Tc1-like_DDE_dom"/>
</dbReference>
<dbReference type="GO" id="GO:0003676">
    <property type="term" value="F:nucleic acid binding"/>
    <property type="evidence" value="ECO:0007669"/>
    <property type="project" value="InterPro"/>
</dbReference>
<accession>A0A856MD87</accession>
<dbReference type="InterPro" id="IPR012337">
    <property type="entry name" value="RNaseH-like_sf"/>
</dbReference>
<dbReference type="Gene3D" id="3.30.420.10">
    <property type="entry name" value="Ribonuclease H-like superfamily/Ribonuclease H"/>
    <property type="match status" value="1"/>
</dbReference>
<protein>
    <submittedName>
        <fullName evidence="2">IS630 family transposase</fullName>
    </submittedName>
</protein>
<gene>
    <name evidence="2" type="ORF">DP114_09275</name>
</gene>
<reference evidence="2 3" key="1">
    <citation type="submission" date="2018-06" db="EMBL/GenBank/DDBJ databases">
        <title>Comparative genomics of Brasilonema spp. strains.</title>
        <authorList>
            <person name="Alvarenga D.O."/>
            <person name="Fiore M.F."/>
            <person name="Varani A.M."/>
        </authorList>
    </citation>
    <scope>NUCLEOTIDE SEQUENCE [LARGE SCALE GENOMIC DNA]</scope>
    <source>
        <strain evidence="2 3">CENA114</strain>
    </source>
</reference>
<evidence type="ECO:0000259" key="1">
    <source>
        <dbReference type="Pfam" id="PF13358"/>
    </source>
</evidence>
<name>A0A856MD87_9CYAN</name>
<dbReference type="InterPro" id="IPR009057">
    <property type="entry name" value="Homeodomain-like_sf"/>
</dbReference>
<dbReference type="Pfam" id="PF13358">
    <property type="entry name" value="DDE_3"/>
    <property type="match status" value="1"/>
</dbReference>
<dbReference type="InterPro" id="IPR036397">
    <property type="entry name" value="RNaseH_sf"/>
</dbReference>
<dbReference type="AlphaFoldDB" id="A0A856MD87"/>
<dbReference type="EMBL" id="CP030118">
    <property type="protein sequence ID" value="QDL08069.1"/>
    <property type="molecule type" value="Genomic_DNA"/>
</dbReference>
<sequence length="351" mass="40194">MLQIDFTPEETSHLHYERYHHPHPKVQKKMEVLYLKSQGITHKEICRLCQISKTTLTKYIRQYQSGGVEGLKNLGYQGQPSHLNQHADSFKEYFESHPVSTVAEASAVIERLTGIKRSPTQIRAFLKRLGLRCLKVGFIPGKTVEEKKIAEQETYREEQLEPLLKSASALEKAVFFVDAAHFVHRAYLGFLWCLTRTFICSPSGRKRFNVLGAVNAISKEIITVTNETYINSESLCQLLFKLANLGLNIPVTIILDNARYQKCQLVQGYAKELGIELLYLPSYSPQLNLIERLWRFVRNECLYSKYYSDFSDFKLAIANCIATANTNQKEKLDSLLALNFQSFKKVKVLAA</sequence>
<dbReference type="RefSeq" id="WP_171975948.1">
    <property type="nucleotide sequence ID" value="NZ_CAWOXK010000001.1"/>
</dbReference>
<dbReference type="NCBIfam" id="NF033545">
    <property type="entry name" value="transpos_IS630"/>
    <property type="match status" value="1"/>
</dbReference>
<evidence type="ECO:0000313" key="3">
    <source>
        <dbReference type="Proteomes" id="UP000503129"/>
    </source>
</evidence>
<dbReference type="PANTHER" id="PTHR46564:SF1">
    <property type="entry name" value="TRANSPOSASE"/>
    <property type="match status" value="1"/>
</dbReference>
<dbReference type="Pfam" id="PF13384">
    <property type="entry name" value="HTH_23"/>
    <property type="match status" value="1"/>
</dbReference>
<dbReference type="SUPFAM" id="SSF46689">
    <property type="entry name" value="Homeodomain-like"/>
    <property type="match status" value="1"/>
</dbReference>
<dbReference type="InterPro" id="IPR047655">
    <property type="entry name" value="Transpos_IS630-like"/>
</dbReference>
<organism evidence="2 3">
    <name type="scientific">Brasilonema sennae CENA114</name>
    <dbReference type="NCBI Taxonomy" id="415709"/>
    <lineage>
        <taxon>Bacteria</taxon>
        <taxon>Bacillati</taxon>
        <taxon>Cyanobacteriota</taxon>
        <taxon>Cyanophyceae</taxon>
        <taxon>Nostocales</taxon>
        <taxon>Scytonemataceae</taxon>
        <taxon>Brasilonema</taxon>
        <taxon>Bromeliae group (in: Brasilonema)</taxon>
    </lineage>
</organism>
<dbReference type="PANTHER" id="PTHR46564">
    <property type="entry name" value="TRANSPOSASE"/>
    <property type="match status" value="1"/>
</dbReference>
<dbReference type="KEGG" id="bsen:DP114_09275"/>
<proteinExistence type="predicted"/>
<feature type="domain" description="Tc1-like transposase DDE" evidence="1">
    <location>
        <begin position="199"/>
        <end position="313"/>
    </location>
</feature>
<evidence type="ECO:0000313" key="2">
    <source>
        <dbReference type="EMBL" id="QDL08069.1"/>
    </source>
</evidence>